<evidence type="ECO:0000256" key="11">
    <source>
        <dbReference type="ARBA" id="ARBA00042639"/>
    </source>
</evidence>
<evidence type="ECO:0000256" key="4">
    <source>
        <dbReference type="ARBA" id="ARBA00022559"/>
    </source>
</evidence>
<keyword evidence="4 15" id="KW-0575">Peroxidase</keyword>
<dbReference type="PIRSF" id="PIRSF000239">
    <property type="entry name" value="AHPC"/>
    <property type="match status" value="1"/>
</dbReference>
<keyword evidence="5" id="KW-0049">Antioxidant</keyword>
<dbReference type="PATRIC" id="fig|1307761.3.peg.3219"/>
<dbReference type="NCBIfam" id="NF006960">
    <property type="entry name" value="PRK09437.1"/>
    <property type="match status" value="1"/>
</dbReference>
<dbReference type="RefSeq" id="WP_024269463.1">
    <property type="nucleotide sequence ID" value="NC_023035.1"/>
</dbReference>
<dbReference type="PANTHER" id="PTHR42801">
    <property type="entry name" value="THIOREDOXIN-DEPENDENT PEROXIDE REDUCTASE"/>
    <property type="match status" value="1"/>
</dbReference>
<dbReference type="SUPFAM" id="SSF52833">
    <property type="entry name" value="Thioredoxin-like"/>
    <property type="match status" value="1"/>
</dbReference>
<dbReference type="GO" id="GO:0008379">
    <property type="term" value="F:thioredoxin peroxidase activity"/>
    <property type="evidence" value="ECO:0007669"/>
    <property type="project" value="TreeGrafter"/>
</dbReference>
<evidence type="ECO:0000256" key="12">
    <source>
        <dbReference type="ARBA" id="ARBA00049091"/>
    </source>
</evidence>
<dbReference type="InterPro" id="IPR000866">
    <property type="entry name" value="AhpC/TSA"/>
</dbReference>
<keyword evidence="8" id="KW-0676">Redox-active center</keyword>
<protein>
    <recommendedName>
        <fullName evidence="3">thioredoxin-dependent peroxiredoxin</fullName>
        <ecNumber evidence="3">1.11.1.24</ecNumber>
    </recommendedName>
    <alternativeName>
        <fullName evidence="9">Thioredoxin peroxidase</fullName>
    </alternativeName>
    <alternativeName>
        <fullName evidence="11">Thioredoxin-dependent peroxiredoxin Bcp</fullName>
    </alternativeName>
</protein>
<keyword evidence="7" id="KW-1015">Disulfide bond</keyword>
<evidence type="ECO:0000256" key="5">
    <source>
        <dbReference type="ARBA" id="ARBA00022862"/>
    </source>
</evidence>
<name>V5WLS8_9SPIO</name>
<keyword evidence="16" id="KW-1185">Reference proteome</keyword>
<proteinExistence type="inferred from homology"/>
<evidence type="ECO:0000256" key="3">
    <source>
        <dbReference type="ARBA" id="ARBA00013017"/>
    </source>
</evidence>
<evidence type="ECO:0000256" key="8">
    <source>
        <dbReference type="ARBA" id="ARBA00023284"/>
    </source>
</evidence>
<dbReference type="KEGG" id="slr:L21SP2_3230"/>
<feature type="domain" description="Thioredoxin" evidence="14">
    <location>
        <begin position="7"/>
        <end position="155"/>
    </location>
</feature>
<comment type="function">
    <text evidence="1">Thiol-specific peroxidase that catalyzes the reduction of hydrogen peroxide and organic hydroperoxides to water and alcohols, respectively. Plays a role in cell protection against oxidative stress by detoxifying peroxides and as sensor of hydrogen peroxide-mediated signaling events.</text>
</comment>
<dbReference type="STRING" id="1307761.L21SP2_3230"/>
<dbReference type="InterPro" id="IPR036249">
    <property type="entry name" value="Thioredoxin-like_sf"/>
</dbReference>
<comment type="subunit">
    <text evidence="2">Monomer.</text>
</comment>
<dbReference type="HOGENOM" id="CLU_042529_14_1_12"/>
<organism evidence="15 16">
    <name type="scientific">Salinispira pacifica</name>
    <dbReference type="NCBI Taxonomy" id="1307761"/>
    <lineage>
        <taxon>Bacteria</taxon>
        <taxon>Pseudomonadati</taxon>
        <taxon>Spirochaetota</taxon>
        <taxon>Spirochaetia</taxon>
        <taxon>Spirochaetales</taxon>
        <taxon>Spirochaetaceae</taxon>
        <taxon>Salinispira</taxon>
    </lineage>
</organism>
<dbReference type="InterPro" id="IPR050924">
    <property type="entry name" value="Peroxiredoxin_BCP/PrxQ"/>
</dbReference>
<reference evidence="15 16" key="1">
    <citation type="journal article" date="2015" name="Stand. Genomic Sci.">
        <title>Complete genome sequence and description of Salinispira pacifica gen. nov., sp. nov., a novel spirochaete isolated form a hypersaline microbial mat.</title>
        <authorList>
            <person name="Ben Hania W."/>
            <person name="Joseph M."/>
            <person name="Schumann P."/>
            <person name="Bunk B."/>
            <person name="Fiebig A."/>
            <person name="Sproer C."/>
            <person name="Klenk H.P."/>
            <person name="Fardeau M.L."/>
            <person name="Spring S."/>
        </authorList>
    </citation>
    <scope>NUCLEOTIDE SEQUENCE [LARGE SCALE GENOMIC DNA]</scope>
    <source>
        <strain evidence="15 16">L21-RPul-D2</strain>
    </source>
</reference>
<dbReference type="CDD" id="cd03017">
    <property type="entry name" value="PRX_BCP"/>
    <property type="match status" value="1"/>
</dbReference>
<dbReference type="EMBL" id="CP006939">
    <property type="protein sequence ID" value="AHC16570.1"/>
    <property type="molecule type" value="Genomic_DNA"/>
</dbReference>
<dbReference type="PANTHER" id="PTHR42801:SF4">
    <property type="entry name" value="AHPC_TSA FAMILY PROTEIN"/>
    <property type="match status" value="1"/>
</dbReference>
<evidence type="ECO:0000256" key="6">
    <source>
        <dbReference type="ARBA" id="ARBA00023002"/>
    </source>
</evidence>
<evidence type="ECO:0000313" key="15">
    <source>
        <dbReference type="EMBL" id="AHC16570.1"/>
    </source>
</evidence>
<dbReference type="eggNOG" id="COG1225">
    <property type="taxonomic scope" value="Bacteria"/>
</dbReference>
<comment type="similarity">
    <text evidence="10">Belongs to the peroxiredoxin family. BCP/PrxQ subfamily.</text>
</comment>
<dbReference type="AlphaFoldDB" id="V5WLS8"/>
<gene>
    <name evidence="15" type="ORF">L21SP2_3230</name>
</gene>
<dbReference type="InterPro" id="IPR024706">
    <property type="entry name" value="Peroxiredoxin_AhpC-typ"/>
</dbReference>
<dbReference type="InterPro" id="IPR013766">
    <property type="entry name" value="Thioredoxin_domain"/>
</dbReference>
<evidence type="ECO:0000256" key="9">
    <source>
        <dbReference type="ARBA" id="ARBA00032824"/>
    </source>
</evidence>
<evidence type="ECO:0000256" key="1">
    <source>
        <dbReference type="ARBA" id="ARBA00003330"/>
    </source>
</evidence>
<evidence type="ECO:0000256" key="13">
    <source>
        <dbReference type="PIRSR" id="PIRSR000239-1"/>
    </source>
</evidence>
<sequence length="155" mass="17229">MEKLPVPEAGSKAPDFSAVNQNGETVSLSDFAGKKVVLYFYPKDNTPGCTKEACSLRDNHSEIQKRGAVVLGVSRDGEKSHSNFIEKFSLPFDLLVDKDLTVHKAYGAYGEKNMYGKKSEVAFRYTFVIDEGGIIQKVFKKVKTDAHGEEILNYI</sequence>
<feature type="active site" description="Cysteine sulfenic acid (-SOH) intermediate; for peroxidase activity" evidence="13">
    <location>
        <position position="49"/>
    </location>
</feature>
<dbReference type="PROSITE" id="PS51352">
    <property type="entry name" value="THIOREDOXIN_2"/>
    <property type="match status" value="1"/>
</dbReference>
<dbReference type="EC" id="1.11.1.24" evidence="3"/>
<dbReference type="Proteomes" id="UP000018680">
    <property type="component" value="Chromosome"/>
</dbReference>
<dbReference type="GO" id="GO:0005737">
    <property type="term" value="C:cytoplasm"/>
    <property type="evidence" value="ECO:0007669"/>
    <property type="project" value="TreeGrafter"/>
</dbReference>
<evidence type="ECO:0000313" key="16">
    <source>
        <dbReference type="Proteomes" id="UP000018680"/>
    </source>
</evidence>
<evidence type="ECO:0000259" key="14">
    <source>
        <dbReference type="PROSITE" id="PS51352"/>
    </source>
</evidence>
<comment type="catalytic activity">
    <reaction evidence="12">
        <text>a hydroperoxide + [thioredoxin]-dithiol = an alcohol + [thioredoxin]-disulfide + H2O</text>
        <dbReference type="Rhea" id="RHEA:62620"/>
        <dbReference type="Rhea" id="RHEA-COMP:10698"/>
        <dbReference type="Rhea" id="RHEA-COMP:10700"/>
        <dbReference type="ChEBI" id="CHEBI:15377"/>
        <dbReference type="ChEBI" id="CHEBI:29950"/>
        <dbReference type="ChEBI" id="CHEBI:30879"/>
        <dbReference type="ChEBI" id="CHEBI:35924"/>
        <dbReference type="ChEBI" id="CHEBI:50058"/>
        <dbReference type="EC" id="1.11.1.24"/>
    </reaction>
</comment>
<evidence type="ECO:0000256" key="2">
    <source>
        <dbReference type="ARBA" id="ARBA00011245"/>
    </source>
</evidence>
<dbReference type="Pfam" id="PF00578">
    <property type="entry name" value="AhpC-TSA"/>
    <property type="match status" value="1"/>
</dbReference>
<evidence type="ECO:0000256" key="7">
    <source>
        <dbReference type="ARBA" id="ARBA00023157"/>
    </source>
</evidence>
<dbReference type="Gene3D" id="3.40.30.10">
    <property type="entry name" value="Glutaredoxin"/>
    <property type="match status" value="1"/>
</dbReference>
<dbReference type="OrthoDB" id="9812811at2"/>
<dbReference type="GO" id="GO:0034599">
    <property type="term" value="P:cellular response to oxidative stress"/>
    <property type="evidence" value="ECO:0007669"/>
    <property type="project" value="TreeGrafter"/>
</dbReference>
<dbReference type="GO" id="GO:0045454">
    <property type="term" value="P:cell redox homeostasis"/>
    <property type="evidence" value="ECO:0007669"/>
    <property type="project" value="TreeGrafter"/>
</dbReference>
<keyword evidence="6 15" id="KW-0560">Oxidoreductase</keyword>
<evidence type="ECO:0000256" key="10">
    <source>
        <dbReference type="ARBA" id="ARBA00038489"/>
    </source>
</evidence>
<dbReference type="FunFam" id="3.40.30.10:FF:000007">
    <property type="entry name" value="Thioredoxin-dependent thiol peroxidase"/>
    <property type="match status" value="1"/>
</dbReference>
<accession>V5WLS8</accession>